<reference evidence="1" key="1">
    <citation type="submission" date="2016-03" db="EMBL/GenBank/DDBJ databases">
        <title>Updated assembly of Pseudogymnoascus destructans, the fungus causing white-nose syndrome of bats.</title>
        <authorList>
            <person name="Palmer J.M."/>
            <person name="Drees K.P."/>
            <person name="Foster J.T."/>
            <person name="Lindner D.L."/>
        </authorList>
    </citation>
    <scope>NUCLEOTIDE SEQUENCE [LARGE SCALE GENOMIC DNA]</scope>
    <source>
        <strain evidence="1">20631-21</strain>
    </source>
</reference>
<dbReference type="RefSeq" id="XP_024325830.1">
    <property type="nucleotide sequence ID" value="XM_024467142.1"/>
</dbReference>
<proteinExistence type="predicted"/>
<gene>
    <name evidence="1" type="ORF">VC83_03496</name>
</gene>
<accession>A0A177AEK5</accession>
<name>A0A177AEK5_9PEZI</name>
<dbReference type="Proteomes" id="UP000077154">
    <property type="component" value="Unassembled WGS sequence"/>
</dbReference>
<sequence>MEITMRPWKFGSYEETRHFLGGTRHGLMPGRVAKSGELKAAHIMNCNWASKSRRDSFGAYSERERVGGWRSIYEDWHCQFGKLERPWWNIGAQQRAITIF</sequence>
<protein>
    <submittedName>
        <fullName evidence="1">Uncharacterized protein</fullName>
    </submittedName>
</protein>
<organism evidence="1">
    <name type="scientific">Pseudogymnoascus destructans</name>
    <dbReference type="NCBI Taxonomy" id="655981"/>
    <lineage>
        <taxon>Eukaryota</taxon>
        <taxon>Fungi</taxon>
        <taxon>Dikarya</taxon>
        <taxon>Ascomycota</taxon>
        <taxon>Pezizomycotina</taxon>
        <taxon>Leotiomycetes</taxon>
        <taxon>Thelebolales</taxon>
        <taxon>Thelebolaceae</taxon>
        <taxon>Pseudogymnoascus</taxon>
    </lineage>
</organism>
<dbReference type="EMBL" id="KV441391">
    <property type="protein sequence ID" value="OAF60549.1"/>
    <property type="molecule type" value="Genomic_DNA"/>
</dbReference>
<dbReference type="AlphaFoldDB" id="A0A177AEK5"/>
<dbReference type="GeneID" id="36286572"/>
<evidence type="ECO:0000313" key="1">
    <source>
        <dbReference type="EMBL" id="OAF60549.1"/>
    </source>
</evidence>